<keyword evidence="4 5" id="KW-0642">Proline metabolism</keyword>
<dbReference type="GO" id="GO:0010133">
    <property type="term" value="P:L-proline catabolic process to L-glutamate"/>
    <property type="evidence" value="ECO:0007669"/>
    <property type="project" value="TreeGrafter"/>
</dbReference>
<dbReference type="GeneID" id="70296458"/>
<dbReference type="AlphaFoldDB" id="A0A9P8CS93"/>
<name>A0A9P8CS93_9HYPO</name>
<protein>
    <recommendedName>
        <fullName evidence="2 5">Proline dehydrogenase</fullName>
        <ecNumber evidence="2 5">1.5.5.2</ecNumber>
    </recommendedName>
</protein>
<reference evidence="8" key="1">
    <citation type="journal article" date="2021" name="IMA Fungus">
        <title>Genomic characterization of three marine fungi, including Emericellopsis atlantica sp. nov. with signatures of a generalist lifestyle and marine biomass degradation.</title>
        <authorList>
            <person name="Hagestad O.C."/>
            <person name="Hou L."/>
            <person name="Andersen J.H."/>
            <person name="Hansen E.H."/>
            <person name="Altermark B."/>
            <person name="Li C."/>
            <person name="Kuhnert E."/>
            <person name="Cox R.J."/>
            <person name="Crous P.W."/>
            <person name="Spatafora J.W."/>
            <person name="Lail K."/>
            <person name="Amirebrahimi M."/>
            <person name="Lipzen A."/>
            <person name="Pangilinan J."/>
            <person name="Andreopoulos W."/>
            <person name="Hayes R.D."/>
            <person name="Ng V."/>
            <person name="Grigoriev I.V."/>
            <person name="Jackson S.A."/>
            <person name="Sutton T.D.S."/>
            <person name="Dobson A.D.W."/>
            <person name="Rama T."/>
        </authorList>
    </citation>
    <scope>NUCLEOTIDE SEQUENCE</scope>
    <source>
        <strain evidence="8">TS7</strain>
    </source>
</reference>
<dbReference type="OrthoDB" id="5464at2759"/>
<dbReference type="GO" id="GO:0005739">
    <property type="term" value="C:mitochondrion"/>
    <property type="evidence" value="ECO:0007669"/>
    <property type="project" value="TreeGrafter"/>
</dbReference>
<dbReference type="PANTHER" id="PTHR13914:SF30">
    <property type="entry name" value="PROLINE DEHYDROGENASE"/>
    <property type="match status" value="1"/>
</dbReference>
<sequence length="475" mass="53684">MNPSYVFRSSPMSLTQLIPRSTSQYRPIFSSSKECSSTTEHRGNGEAALDHPRFANPPLSLLPLRMIIRSLCTSVLSSSPLLQPSLRIMAVIAQSENRLLNPDRNPLLRWLLDKTMYAQFCAGSEETEVQETVARLKRIGFTGVVLCYAKEVPPHEQGQETQASADRHIDHWAKYTLETVRMTEPDDFVAVKFTGAGQLARDLLAENHAPNLRLSQCIDNICQLAQQRGVRLLFDGEHDALQDGIDNWTLQYSQKYNTTPGRATIYGTYQAYKRAMPDKLSQHLIVARDEGFTLGVKLVRGAYMQSDPRECFFDTKDDTDMCYDSSAASVLSRRWNDTLRGDGVAEYPQVSLMLATHNATSVRRTYAIQNEGRAEAQISFAQLQGMADEISCELVQMNRRADNEMSGADGGAYRHPSTAILPVYKYMAWGTTGECIKYLLRRVQENRDAVQRTREDRDAMWRELKRRMKLSVGGE</sequence>
<keyword evidence="9" id="KW-1185">Reference proteome</keyword>
<gene>
    <name evidence="8" type="ORF">F5Z01DRAFT_679818</name>
</gene>
<dbReference type="InterPro" id="IPR015659">
    <property type="entry name" value="Proline_oxidase"/>
</dbReference>
<feature type="region of interest" description="Disordered" evidence="6">
    <location>
        <begin position="29"/>
        <end position="50"/>
    </location>
</feature>
<evidence type="ECO:0000256" key="4">
    <source>
        <dbReference type="ARBA" id="ARBA00023062"/>
    </source>
</evidence>
<comment type="caution">
    <text evidence="8">The sequence shown here is derived from an EMBL/GenBank/DDBJ whole genome shotgun (WGS) entry which is preliminary data.</text>
</comment>
<dbReference type="SUPFAM" id="SSF51730">
    <property type="entry name" value="FAD-linked oxidoreductase"/>
    <property type="match status" value="1"/>
</dbReference>
<dbReference type="InterPro" id="IPR029041">
    <property type="entry name" value="FAD-linked_oxidoreductase-like"/>
</dbReference>
<dbReference type="Pfam" id="PF01619">
    <property type="entry name" value="Pro_dh"/>
    <property type="match status" value="1"/>
</dbReference>
<dbReference type="InterPro" id="IPR002872">
    <property type="entry name" value="Proline_DH_dom"/>
</dbReference>
<feature type="compositionally biased region" description="Polar residues" evidence="6">
    <location>
        <begin position="29"/>
        <end position="38"/>
    </location>
</feature>
<evidence type="ECO:0000256" key="2">
    <source>
        <dbReference type="ARBA" id="ARBA00012695"/>
    </source>
</evidence>
<dbReference type="EMBL" id="MU251246">
    <property type="protein sequence ID" value="KAG9257142.1"/>
    <property type="molecule type" value="Genomic_DNA"/>
</dbReference>
<evidence type="ECO:0000256" key="6">
    <source>
        <dbReference type="SAM" id="MobiDB-lite"/>
    </source>
</evidence>
<comment type="similarity">
    <text evidence="1 5">Belongs to the proline oxidase family.</text>
</comment>
<dbReference type="PANTHER" id="PTHR13914">
    <property type="entry name" value="PROLINE OXIDASE"/>
    <property type="match status" value="1"/>
</dbReference>
<evidence type="ECO:0000313" key="8">
    <source>
        <dbReference type="EMBL" id="KAG9257142.1"/>
    </source>
</evidence>
<dbReference type="Proteomes" id="UP000887229">
    <property type="component" value="Unassembled WGS sequence"/>
</dbReference>
<dbReference type="GO" id="GO:0004657">
    <property type="term" value="F:proline dehydrogenase activity"/>
    <property type="evidence" value="ECO:0007669"/>
    <property type="project" value="UniProtKB-EC"/>
</dbReference>
<evidence type="ECO:0000256" key="3">
    <source>
        <dbReference type="ARBA" id="ARBA00023002"/>
    </source>
</evidence>
<evidence type="ECO:0000313" key="9">
    <source>
        <dbReference type="Proteomes" id="UP000887229"/>
    </source>
</evidence>
<comment type="cofactor">
    <cofactor evidence="5">
        <name>FAD</name>
        <dbReference type="ChEBI" id="CHEBI:57692"/>
    </cofactor>
</comment>
<proteinExistence type="inferred from homology"/>
<comment type="function">
    <text evidence="5">Converts proline to delta-1-pyrroline-5-carboxylate.</text>
</comment>
<keyword evidence="5" id="KW-0285">Flavoprotein</keyword>
<evidence type="ECO:0000256" key="5">
    <source>
        <dbReference type="RuleBase" id="RU364054"/>
    </source>
</evidence>
<feature type="domain" description="Proline dehydrogenase" evidence="7">
    <location>
        <begin position="130"/>
        <end position="454"/>
    </location>
</feature>
<dbReference type="RefSeq" id="XP_046121066.1">
    <property type="nucleotide sequence ID" value="XM_046265555.1"/>
</dbReference>
<accession>A0A9P8CS93</accession>
<dbReference type="Gene3D" id="3.20.20.220">
    <property type="match status" value="1"/>
</dbReference>
<evidence type="ECO:0000259" key="7">
    <source>
        <dbReference type="Pfam" id="PF01619"/>
    </source>
</evidence>
<dbReference type="GO" id="GO:0071949">
    <property type="term" value="F:FAD binding"/>
    <property type="evidence" value="ECO:0007669"/>
    <property type="project" value="TreeGrafter"/>
</dbReference>
<organism evidence="8 9">
    <name type="scientific">Emericellopsis atlantica</name>
    <dbReference type="NCBI Taxonomy" id="2614577"/>
    <lineage>
        <taxon>Eukaryota</taxon>
        <taxon>Fungi</taxon>
        <taxon>Dikarya</taxon>
        <taxon>Ascomycota</taxon>
        <taxon>Pezizomycotina</taxon>
        <taxon>Sordariomycetes</taxon>
        <taxon>Hypocreomycetidae</taxon>
        <taxon>Hypocreales</taxon>
        <taxon>Bionectriaceae</taxon>
        <taxon>Emericellopsis</taxon>
    </lineage>
</organism>
<dbReference type="EC" id="1.5.5.2" evidence="2 5"/>
<evidence type="ECO:0000256" key="1">
    <source>
        <dbReference type="ARBA" id="ARBA00005869"/>
    </source>
</evidence>
<feature type="compositionally biased region" description="Basic and acidic residues" evidence="6">
    <location>
        <begin position="39"/>
        <end position="50"/>
    </location>
</feature>
<keyword evidence="3 5" id="KW-0560">Oxidoreductase</keyword>
<comment type="catalytic activity">
    <reaction evidence="5">
        <text>L-proline + a quinone = (S)-1-pyrroline-5-carboxylate + a quinol + H(+)</text>
        <dbReference type="Rhea" id="RHEA:23784"/>
        <dbReference type="ChEBI" id="CHEBI:15378"/>
        <dbReference type="ChEBI" id="CHEBI:17388"/>
        <dbReference type="ChEBI" id="CHEBI:24646"/>
        <dbReference type="ChEBI" id="CHEBI:60039"/>
        <dbReference type="ChEBI" id="CHEBI:132124"/>
        <dbReference type="EC" id="1.5.5.2"/>
    </reaction>
</comment>
<keyword evidence="5" id="KW-0274">FAD</keyword>